<evidence type="ECO:0000313" key="3">
    <source>
        <dbReference type="Proteomes" id="UP000001369"/>
    </source>
</evidence>
<keyword evidence="1" id="KW-0812">Transmembrane</keyword>
<keyword evidence="1" id="KW-1133">Transmembrane helix</keyword>
<proteinExistence type="predicted"/>
<accession>C1DWD4</accession>
<dbReference type="KEGG" id="saf:SULAZ_1454"/>
<dbReference type="STRING" id="204536.SULAZ_1454"/>
<dbReference type="AlphaFoldDB" id="C1DWD4"/>
<keyword evidence="3" id="KW-1185">Reference proteome</keyword>
<protein>
    <submittedName>
        <fullName evidence="2">Uncharacterized protein</fullName>
    </submittedName>
</protein>
<sequence length="135" mass="15185">MDIVGFIWKISYMAHMITNSAFFGSSVLMLLACEYTCESKVLSIYKKFSSIFLIVSFLSGIGLLSILSMGGMDDLTTNNVGISILFMVGGFSILVFIFIFLLLYKGDSLKTKKILIQVMVLIYFLVYLSRVYLVH</sequence>
<dbReference type="Proteomes" id="UP000001369">
    <property type="component" value="Chromosome"/>
</dbReference>
<dbReference type="eggNOG" id="ENOG502ZGH2">
    <property type="taxonomic scope" value="Bacteria"/>
</dbReference>
<dbReference type="RefSeq" id="WP_012674343.1">
    <property type="nucleotide sequence ID" value="NC_012438.1"/>
</dbReference>
<feature type="transmembrane region" description="Helical" evidence="1">
    <location>
        <begin position="12"/>
        <end position="36"/>
    </location>
</feature>
<dbReference type="HOGENOM" id="CLU_155873_0_0_0"/>
<evidence type="ECO:0000313" key="2">
    <source>
        <dbReference type="EMBL" id="ACN99023.1"/>
    </source>
</evidence>
<feature type="transmembrane region" description="Helical" evidence="1">
    <location>
        <begin position="48"/>
        <end position="68"/>
    </location>
</feature>
<keyword evidence="1" id="KW-0472">Membrane</keyword>
<feature type="transmembrane region" description="Helical" evidence="1">
    <location>
        <begin position="80"/>
        <end position="102"/>
    </location>
</feature>
<evidence type="ECO:0000256" key="1">
    <source>
        <dbReference type="SAM" id="Phobius"/>
    </source>
</evidence>
<feature type="transmembrane region" description="Helical" evidence="1">
    <location>
        <begin position="114"/>
        <end position="133"/>
    </location>
</feature>
<dbReference type="EMBL" id="CP001229">
    <property type="protein sequence ID" value="ACN99023.1"/>
    <property type="molecule type" value="Genomic_DNA"/>
</dbReference>
<reference evidence="2 3" key="1">
    <citation type="journal article" date="2009" name="J. Bacteriol.">
        <title>Complete and draft genome sequences of six members of the Aquificales.</title>
        <authorList>
            <person name="Reysenbach A.L."/>
            <person name="Hamamura N."/>
            <person name="Podar M."/>
            <person name="Griffiths E."/>
            <person name="Ferreira S."/>
            <person name="Hochstein R."/>
            <person name="Heidelberg J."/>
            <person name="Johnson J."/>
            <person name="Mead D."/>
            <person name="Pohorille A."/>
            <person name="Sarmiento M."/>
            <person name="Schweighofer K."/>
            <person name="Seshadri R."/>
            <person name="Voytek M.A."/>
        </authorList>
    </citation>
    <scope>NUCLEOTIDE SEQUENCE [LARGE SCALE GENOMIC DNA]</scope>
    <source>
        <strain evidence="3">Az-Fu1 / DSM 15241 / OCM 825</strain>
    </source>
</reference>
<name>C1DWD4_SULAA</name>
<organism evidence="2 3">
    <name type="scientific">Sulfurihydrogenibium azorense (strain DSM 15241 / OCM 825 / Az-Fu1)</name>
    <dbReference type="NCBI Taxonomy" id="204536"/>
    <lineage>
        <taxon>Bacteria</taxon>
        <taxon>Pseudomonadati</taxon>
        <taxon>Aquificota</taxon>
        <taxon>Aquificia</taxon>
        <taxon>Aquificales</taxon>
        <taxon>Hydrogenothermaceae</taxon>
        <taxon>Sulfurihydrogenibium</taxon>
    </lineage>
</organism>
<gene>
    <name evidence="2" type="ordered locus">SULAZ_1454</name>
</gene>